<dbReference type="EMBL" id="CACVBM020001241">
    <property type="protein sequence ID" value="CAA7041292.1"/>
    <property type="molecule type" value="Genomic_DNA"/>
</dbReference>
<protein>
    <submittedName>
        <fullName evidence="2">Uncharacterized protein</fullName>
    </submittedName>
</protein>
<reference evidence="2" key="1">
    <citation type="submission" date="2020-01" db="EMBL/GenBank/DDBJ databases">
        <authorList>
            <person name="Mishra B."/>
        </authorList>
    </citation>
    <scope>NUCLEOTIDE SEQUENCE [LARGE SCALE GENOMIC DNA]</scope>
</reference>
<evidence type="ECO:0000256" key="1">
    <source>
        <dbReference type="SAM" id="MobiDB-lite"/>
    </source>
</evidence>
<comment type="caution">
    <text evidence="2">The sequence shown here is derived from an EMBL/GenBank/DDBJ whole genome shotgun (WGS) entry which is preliminary data.</text>
</comment>
<keyword evidence="3" id="KW-1185">Reference proteome</keyword>
<dbReference type="AlphaFoldDB" id="A0A6D2JPI6"/>
<organism evidence="2 3">
    <name type="scientific">Microthlaspi erraticum</name>
    <dbReference type="NCBI Taxonomy" id="1685480"/>
    <lineage>
        <taxon>Eukaryota</taxon>
        <taxon>Viridiplantae</taxon>
        <taxon>Streptophyta</taxon>
        <taxon>Embryophyta</taxon>
        <taxon>Tracheophyta</taxon>
        <taxon>Spermatophyta</taxon>
        <taxon>Magnoliopsida</taxon>
        <taxon>eudicotyledons</taxon>
        <taxon>Gunneridae</taxon>
        <taxon>Pentapetalae</taxon>
        <taxon>rosids</taxon>
        <taxon>malvids</taxon>
        <taxon>Brassicales</taxon>
        <taxon>Brassicaceae</taxon>
        <taxon>Coluteocarpeae</taxon>
        <taxon>Microthlaspi</taxon>
    </lineage>
</organism>
<gene>
    <name evidence="2" type="ORF">MERR_LOCUS28527</name>
</gene>
<evidence type="ECO:0000313" key="3">
    <source>
        <dbReference type="Proteomes" id="UP000467841"/>
    </source>
</evidence>
<name>A0A6D2JPI6_9BRAS</name>
<dbReference type="Proteomes" id="UP000467841">
    <property type="component" value="Unassembled WGS sequence"/>
</dbReference>
<feature type="region of interest" description="Disordered" evidence="1">
    <location>
        <begin position="47"/>
        <end position="152"/>
    </location>
</feature>
<accession>A0A6D2JPI6</accession>
<proteinExistence type="predicted"/>
<sequence>MSSQAPNTPSHLIPSASHPSHLTTLAFHHYHHSTAFTILQKRSYSQKSEGCSRRPYRESAPNAQSGWPRNDVPRSAKTVVRLMSRPKFKPSADHAYDPGNIVPRSAKLQATTPRRARPSARAGKQSLAAAQPFAYHGRCTRPTGEDRPTSGRDLFQRMPSLSCGESPKDLQARAFKYKRIRFRVKGKSRGKQHFSGLTLTSQLDRVEAWPVELRNSTGWSSRRSSWSSRWLLPSSFAYPVELLHVPSPSMLLMSHMLQNAPKDLFQRTKHAYVCKCNLKLT</sequence>
<evidence type="ECO:0000313" key="2">
    <source>
        <dbReference type="EMBL" id="CAA7041292.1"/>
    </source>
</evidence>